<keyword evidence="2" id="KW-1185">Reference proteome</keyword>
<feature type="chain" id="PRO_5041720345" description="Ig-like domain-containing protein" evidence="1">
    <location>
        <begin position="25"/>
        <end position="836"/>
    </location>
</feature>
<reference evidence="2" key="1">
    <citation type="submission" date="2022-06" db="EMBL/GenBank/DDBJ databases">
        <authorList>
            <person name="Berger JAMES D."/>
            <person name="Berger JAMES D."/>
        </authorList>
    </citation>
    <scope>NUCLEOTIDE SEQUENCE [LARGE SCALE GENOMIC DNA]</scope>
</reference>
<evidence type="ECO:0000313" key="2">
    <source>
        <dbReference type="Proteomes" id="UP000050795"/>
    </source>
</evidence>
<sequence length="836" mass="95717">MKEIKAYFLWIVFIFLILSPSINKVDLLTSPPYFKPDNFVLYKTQDRKIQVCDGVNRHICENLNSSSWKCHIIQWDYSNNDSNYDKNYERKPFSDSIELGDLSNGMYALTCKRQVNSTKHEETVTEYKLILTDGNLYLDCSSKPLIIKLSYSFNITEQSYRMCIWRLPVQSVWLGHLTVEQMNSVIFPVDDCTVSNDKIRIQHGVLYINSSTNLKSEMVNIICADGEFNEVIYIDTPDNSVKAVASVVTPNDPIYDDEDIRLEFYSDYPISYTYGQNVSIGPIKCIVRWTSTLYDLKWRKLSGYDEIMQPDTSVLTITANDSSIAGQNAFQCRLDSGNKCKSRLFIYVRFRNLTRITFTPKDRIQKYGDTLHCLSNGLPKSNIQSIITVKHGSYASAKVKGDHVVWLFTGNLYTYVTLYCKVSMIFMGETYTQLSKEIFVYLTGDVDLKFLPDFNLLWHNQKLECISNFQEYSKPIMMLDLYPTPLRPKISYPTLDLFEMKPGFYEVTCDHFIPYSIKRRINKFFYVTDLPKNLSLKYNAALSKMSCTSAKFPRGHIYITWLITDSHVCCETDQMNDLVLSEYSTVGSHDVSCVGKVVQGATEIYIYGSGSFIVPVMKGIPDMNEKISPTIVLDGWQHRFVRIPIEELTKEEKYCLYGLIHKYNDIVEIINCILSKEKKPEESLFIRSFDWSTYIPLSFRGSHYDSYSGLESGFEGRMHKVSGSLSSFTGNLFAVNALTKFNLRKSSGHHIPMIFQRMSAEGTSVEPPHFPVSSIVRPSYHSSDEDVGRKDKAGALITLKFPSFISSVLSVKCECLFSSSIYSKSGKMKHKTEVVA</sequence>
<evidence type="ECO:0000313" key="3">
    <source>
        <dbReference type="WBParaSite" id="TREG1_9880.1"/>
    </source>
</evidence>
<accession>A0AA85KI21</accession>
<evidence type="ECO:0000256" key="1">
    <source>
        <dbReference type="SAM" id="SignalP"/>
    </source>
</evidence>
<reference evidence="3" key="2">
    <citation type="submission" date="2023-11" db="UniProtKB">
        <authorList>
            <consortium name="WormBaseParasite"/>
        </authorList>
    </citation>
    <scope>IDENTIFICATION</scope>
</reference>
<dbReference type="AlphaFoldDB" id="A0AA85KI21"/>
<evidence type="ECO:0008006" key="4">
    <source>
        <dbReference type="Google" id="ProtNLM"/>
    </source>
</evidence>
<dbReference type="WBParaSite" id="TREG1_9880.1">
    <property type="protein sequence ID" value="TREG1_9880.1"/>
    <property type="gene ID" value="TREG1_9880"/>
</dbReference>
<organism evidence="2 3">
    <name type="scientific">Trichobilharzia regenti</name>
    <name type="common">Nasal bird schistosome</name>
    <dbReference type="NCBI Taxonomy" id="157069"/>
    <lineage>
        <taxon>Eukaryota</taxon>
        <taxon>Metazoa</taxon>
        <taxon>Spiralia</taxon>
        <taxon>Lophotrochozoa</taxon>
        <taxon>Platyhelminthes</taxon>
        <taxon>Trematoda</taxon>
        <taxon>Digenea</taxon>
        <taxon>Strigeidida</taxon>
        <taxon>Schistosomatoidea</taxon>
        <taxon>Schistosomatidae</taxon>
        <taxon>Trichobilharzia</taxon>
    </lineage>
</organism>
<proteinExistence type="predicted"/>
<keyword evidence="1" id="KW-0732">Signal</keyword>
<name>A0AA85KI21_TRIRE</name>
<dbReference type="Proteomes" id="UP000050795">
    <property type="component" value="Unassembled WGS sequence"/>
</dbReference>
<feature type="signal peptide" evidence="1">
    <location>
        <begin position="1"/>
        <end position="24"/>
    </location>
</feature>
<protein>
    <recommendedName>
        <fullName evidence="4">Ig-like domain-containing protein</fullName>
    </recommendedName>
</protein>